<gene>
    <name evidence="1" type="ORF">E5988_10600</name>
</gene>
<sequence>MIALLLALAAADPPRTPVPIAGLPLAALPPQSLPTQGCAAYLFTAGPGRALVGMASAAPGTLRLALDGRVADYARQNQTGSAGFGFATTTTYQSADVTATLDLAVQTRRDLSQGAVVDSGTLRIDRTGHDTVILPVAGLIGCAAT</sequence>
<protein>
    <submittedName>
        <fullName evidence="1">Uncharacterized protein</fullName>
    </submittedName>
</protein>
<organism evidence="1 2">
    <name type="scientific">Sphingomonas olei</name>
    <dbReference type="NCBI Taxonomy" id="1886787"/>
    <lineage>
        <taxon>Bacteria</taxon>
        <taxon>Pseudomonadati</taxon>
        <taxon>Pseudomonadota</taxon>
        <taxon>Alphaproteobacteria</taxon>
        <taxon>Sphingomonadales</taxon>
        <taxon>Sphingomonadaceae</taxon>
        <taxon>Sphingomonas</taxon>
    </lineage>
</organism>
<dbReference type="Proteomes" id="UP000308038">
    <property type="component" value="Unassembled WGS sequence"/>
</dbReference>
<name>A0ABY2QG81_9SPHN</name>
<keyword evidence="2" id="KW-1185">Reference proteome</keyword>
<comment type="caution">
    <text evidence="1">The sequence shown here is derived from an EMBL/GenBank/DDBJ whole genome shotgun (WGS) entry which is preliminary data.</text>
</comment>
<accession>A0ABY2QG81</accession>
<reference evidence="1 2" key="1">
    <citation type="submission" date="2019-04" db="EMBL/GenBank/DDBJ databases">
        <title>Microbes associate with the intestines of laboratory mice.</title>
        <authorList>
            <person name="Navarre W."/>
            <person name="Wong E."/>
            <person name="Huang K.C."/>
            <person name="Tropini C."/>
            <person name="Ng K."/>
            <person name="Yu B."/>
        </authorList>
    </citation>
    <scope>NUCLEOTIDE SEQUENCE [LARGE SCALE GENOMIC DNA]</scope>
    <source>
        <strain evidence="1 2">NM83_B4-11</strain>
    </source>
</reference>
<dbReference type="RefSeq" id="WP_136451666.1">
    <property type="nucleotide sequence ID" value="NZ_SSTI01000007.1"/>
</dbReference>
<proteinExistence type="predicted"/>
<dbReference type="EMBL" id="SSTI01000007">
    <property type="protein sequence ID" value="THG39616.1"/>
    <property type="molecule type" value="Genomic_DNA"/>
</dbReference>
<evidence type="ECO:0000313" key="2">
    <source>
        <dbReference type="Proteomes" id="UP000308038"/>
    </source>
</evidence>
<evidence type="ECO:0000313" key="1">
    <source>
        <dbReference type="EMBL" id="THG39616.1"/>
    </source>
</evidence>